<reference evidence="6" key="1">
    <citation type="journal article" date="2019" name="Int. J. Syst. Evol. Microbiol.">
        <title>The Global Catalogue of Microorganisms (GCM) 10K type strain sequencing project: providing services to taxonomists for standard genome sequencing and annotation.</title>
        <authorList>
            <consortium name="The Broad Institute Genomics Platform"/>
            <consortium name="The Broad Institute Genome Sequencing Center for Infectious Disease"/>
            <person name="Wu L."/>
            <person name="Ma J."/>
        </authorList>
    </citation>
    <scope>NUCLEOTIDE SEQUENCE [LARGE SCALE GENOMIC DNA]</scope>
    <source>
        <strain evidence="6">CGMCC 1.12470</strain>
    </source>
</reference>
<dbReference type="EMBL" id="JBHUDX010000083">
    <property type="protein sequence ID" value="MFD1661755.1"/>
    <property type="molecule type" value="Genomic_DNA"/>
</dbReference>
<sequence>MSDGSRDRPLPGVLFELTEGYSEIIALLDQSAAMRRIVDDVPELSGVDVAWVGEPDGADRLVLGHVVHARTPAVDGLVVSAGCGLGGQVMLRRRPLWVSDYRRSDTITHHFNAQAETEGLGAMIAVPVIHDDRLLGVLYGSNRETSVFSDRTTQALEQAASRAAAAAVVAERARHAAEVAVHEERRRLALDLHDTVGAMLFTLGTGIRTLAEELPAGDAVSARLGDLEEQAIQAAAALRVSLHALHAPPEEVALGVALRADCKAFQQRTGVIARLIMVTEVPGLPAVRIKALTDAAREALLNVEKHARARSVVMSVFRQSGGVCVTIADDGAGLPSEDASHRGIGLSTMSERLERVGGRVSVGGNEDGGVTVQAWVPA</sequence>
<keyword evidence="2" id="KW-0418">Kinase</keyword>
<dbReference type="InterPro" id="IPR005467">
    <property type="entry name" value="His_kinase_dom"/>
</dbReference>
<dbReference type="SUPFAM" id="SSF55781">
    <property type="entry name" value="GAF domain-like"/>
    <property type="match status" value="1"/>
</dbReference>
<dbReference type="InterPro" id="IPR011712">
    <property type="entry name" value="Sig_transdc_His_kin_sub3_dim/P"/>
</dbReference>
<comment type="caution">
    <text evidence="5">The sequence shown here is derived from an EMBL/GenBank/DDBJ whole genome shotgun (WGS) entry which is preliminary data.</text>
</comment>
<dbReference type="Proteomes" id="UP001597261">
    <property type="component" value="Unassembled WGS sequence"/>
</dbReference>
<dbReference type="Gene3D" id="3.30.565.10">
    <property type="entry name" value="Histidine kinase-like ATPase, C-terminal domain"/>
    <property type="match status" value="1"/>
</dbReference>
<protein>
    <submittedName>
        <fullName evidence="5">GAF domain-containing protein</fullName>
    </submittedName>
</protein>
<evidence type="ECO:0000256" key="1">
    <source>
        <dbReference type="ARBA" id="ARBA00022679"/>
    </source>
</evidence>
<dbReference type="Gene3D" id="3.30.450.40">
    <property type="match status" value="1"/>
</dbReference>
<dbReference type="InterPro" id="IPR050482">
    <property type="entry name" value="Sensor_HK_TwoCompSys"/>
</dbReference>
<dbReference type="SMART" id="SM00387">
    <property type="entry name" value="HATPase_c"/>
    <property type="match status" value="1"/>
</dbReference>
<dbReference type="SMART" id="SM00065">
    <property type="entry name" value="GAF"/>
    <property type="match status" value="1"/>
</dbReference>
<dbReference type="PANTHER" id="PTHR24421:SF61">
    <property type="entry name" value="OXYGEN SENSOR HISTIDINE KINASE NREB"/>
    <property type="match status" value="1"/>
</dbReference>
<dbReference type="Pfam" id="PF07730">
    <property type="entry name" value="HisKA_3"/>
    <property type="match status" value="1"/>
</dbReference>
<dbReference type="InterPro" id="IPR003018">
    <property type="entry name" value="GAF"/>
</dbReference>
<proteinExistence type="predicted"/>
<keyword evidence="6" id="KW-1185">Reference proteome</keyword>
<evidence type="ECO:0000256" key="3">
    <source>
        <dbReference type="ARBA" id="ARBA00023012"/>
    </source>
</evidence>
<feature type="domain" description="Histidine kinase" evidence="4">
    <location>
        <begin position="292"/>
        <end position="378"/>
    </location>
</feature>
<evidence type="ECO:0000256" key="2">
    <source>
        <dbReference type="ARBA" id="ARBA00022777"/>
    </source>
</evidence>
<evidence type="ECO:0000313" key="6">
    <source>
        <dbReference type="Proteomes" id="UP001597261"/>
    </source>
</evidence>
<evidence type="ECO:0000313" key="5">
    <source>
        <dbReference type="EMBL" id="MFD1661755.1"/>
    </source>
</evidence>
<organism evidence="5 6">
    <name type="scientific">Streptomyces caeni</name>
    <dbReference type="NCBI Taxonomy" id="2307231"/>
    <lineage>
        <taxon>Bacteria</taxon>
        <taxon>Bacillati</taxon>
        <taxon>Actinomycetota</taxon>
        <taxon>Actinomycetes</taxon>
        <taxon>Kitasatosporales</taxon>
        <taxon>Streptomycetaceae</taxon>
        <taxon>Streptomyces</taxon>
    </lineage>
</organism>
<keyword evidence="3" id="KW-0902">Two-component regulatory system</keyword>
<dbReference type="Gene3D" id="1.20.5.1930">
    <property type="match status" value="1"/>
</dbReference>
<name>A0ABW4IWI1_9ACTN</name>
<accession>A0ABW4IWI1</accession>
<dbReference type="CDD" id="cd16917">
    <property type="entry name" value="HATPase_UhpB-NarQ-NarX-like"/>
    <property type="match status" value="1"/>
</dbReference>
<dbReference type="SUPFAM" id="SSF55874">
    <property type="entry name" value="ATPase domain of HSP90 chaperone/DNA topoisomerase II/histidine kinase"/>
    <property type="match status" value="1"/>
</dbReference>
<dbReference type="RefSeq" id="WP_381088160.1">
    <property type="nucleotide sequence ID" value="NZ_JBHUDX010000083.1"/>
</dbReference>
<evidence type="ECO:0000259" key="4">
    <source>
        <dbReference type="PROSITE" id="PS50109"/>
    </source>
</evidence>
<dbReference type="InterPro" id="IPR036890">
    <property type="entry name" value="HATPase_C_sf"/>
</dbReference>
<dbReference type="Pfam" id="PF02518">
    <property type="entry name" value="HATPase_c"/>
    <property type="match status" value="1"/>
</dbReference>
<dbReference type="Pfam" id="PF13185">
    <property type="entry name" value="GAF_2"/>
    <property type="match status" value="1"/>
</dbReference>
<dbReference type="PROSITE" id="PS50109">
    <property type="entry name" value="HIS_KIN"/>
    <property type="match status" value="1"/>
</dbReference>
<dbReference type="InterPro" id="IPR003594">
    <property type="entry name" value="HATPase_dom"/>
</dbReference>
<dbReference type="InterPro" id="IPR029016">
    <property type="entry name" value="GAF-like_dom_sf"/>
</dbReference>
<dbReference type="PANTHER" id="PTHR24421">
    <property type="entry name" value="NITRATE/NITRITE SENSOR PROTEIN NARX-RELATED"/>
    <property type="match status" value="1"/>
</dbReference>
<keyword evidence="1" id="KW-0808">Transferase</keyword>
<gene>
    <name evidence="5" type="ORF">ACFSL4_27045</name>
</gene>